<evidence type="ECO:0000313" key="3">
    <source>
        <dbReference type="EMBL" id="KAF2455953.1"/>
    </source>
</evidence>
<dbReference type="GO" id="GO:0006281">
    <property type="term" value="P:DNA repair"/>
    <property type="evidence" value="ECO:0007669"/>
    <property type="project" value="TreeGrafter"/>
</dbReference>
<reference evidence="3" key="1">
    <citation type="journal article" date="2020" name="Stud. Mycol.">
        <title>101 Dothideomycetes genomes: a test case for predicting lifestyles and emergence of pathogens.</title>
        <authorList>
            <person name="Haridas S."/>
            <person name="Albert R."/>
            <person name="Binder M."/>
            <person name="Bloem J."/>
            <person name="Labutti K."/>
            <person name="Salamov A."/>
            <person name="Andreopoulos B."/>
            <person name="Baker S."/>
            <person name="Barry K."/>
            <person name="Bills G."/>
            <person name="Bluhm B."/>
            <person name="Cannon C."/>
            <person name="Castanera R."/>
            <person name="Culley D."/>
            <person name="Daum C."/>
            <person name="Ezra D."/>
            <person name="Gonzalez J."/>
            <person name="Henrissat B."/>
            <person name="Kuo A."/>
            <person name="Liang C."/>
            <person name="Lipzen A."/>
            <person name="Lutzoni F."/>
            <person name="Magnuson J."/>
            <person name="Mondo S."/>
            <person name="Nolan M."/>
            <person name="Ohm R."/>
            <person name="Pangilinan J."/>
            <person name="Park H.-J."/>
            <person name="Ramirez L."/>
            <person name="Alfaro M."/>
            <person name="Sun H."/>
            <person name="Tritt A."/>
            <person name="Yoshinaga Y."/>
            <person name="Zwiers L.-H."/>
            <person name="Turgeon B."/>
            <person name="Goodwin S."/>
            <person name="Spatafora J."/>
            <person name="Crous P."/>
            <person name="Grigoriev I."/>
        </authorList>
    </citation>
    <scope>NUCLEOTIDE SEQUENCE</scope>
    <source>
        <strain evidence="3">ATCC 16933</strain>
    </source>
</reference>
<dbReference type="Gene3D" id="1.10.10.1200">
    <property type="entry name" value="MAGE homology domain, winged helix WH1 motif"/>
    <property type="match status" value="1"/>
</dbReference>
<dbReference type="GO" id="GO:0005634">
    <property type="term" value="C:nucleus"/>
    <property type="evidence" value="ECO:0007669"/>
    <property type="project" value="TreeGrafter"/>
</dbReference>
<evidence type="ECO:0000256" key="1">
    <source>
        <dbReference type="SAM" id="MobiDB-lite"/>
    </source>
</evidence>
<dbReference type="AlphaFoldDB" id="A0A6A6NXG2"/>
<dbReference type="InterPro" id="IPR041898">
    <property type="entry name" value="MAGE_WH1"/>
</dbReference>
<name>A0A6A6NXG2_9PEZI</name>
<dbReference type="SMART" id="SM01373">
    <property type="entry name" value="MAGE"/>
    <property type="match status" value="1"/>
</dbReference>
<feature type="compositionally biased region" description="Low complexity" evidence="1">
    <location>
        <begin position="23"/>
        <end position="34"/>
    </location>
</feature>
<dbReference type="OrthoDB" id="205198at2759"/>
<evidence type="ECO:0000259" key="2">
    <source>
        <dbReference type="PROSITE" id="PS50838"/>
    </source>
</evidence>
<proteinExistence type="predicted"/>
<feature type="region of interest" description="Disordered" evidence="1">
    <location>
        <begin position="277"/>
        <end position="328"/>
    </location>
</feature>
<dbReference type="InterPro" id="IPR002190">
    <property type="entry name" value="MHD_dom"/>
</dbReference>
<feature type="domain" description="MAGE" evidence="2">
    <location>
        <begin position="58"/>
        <end position="118"/>
    </location>
</feature>
<organism evidence="3 4">
    <name type="scientific">Lineolata rhizophorae</name>
    <dbReference type="NCBI Taxonomy" id="578093"/>
    <lineage>
        <taxon>Eukaryota</taxon>
        <taxon>Fungi</taxon>
        <taxon>Dikarya</taxon>
        <taxon>Ascomycota</taxon>
        <taxon>Pezizomycotina</taxon>
        <taxon>Dothideomycetes</taxon>
        <taxon>Dothideomycetes incertae sedis</taxon>
        <taxon>Lineolatales</taxon>
        <taxon>Lineolataceae</taxon>
        <taxon>Lineolata</taxon>
    </lineage>
</organism>
<evidence type="ECO:0000313" key="4">
    <source>
        <dbReference type="Proteomes" id="UP000799766"/>
    </source>
</evidence>
<feature type="region of interest" description="Disordered" evidence="1">
    <location>
        <begin position="1"/>
        <end position="41"/>
    </location>
</feature>
<dbReference type="InterPro" id="IPR041899">
    <property type="entry name" value="MAGE_WH2"/>
</dbReference>
<keyword evidence="4" id="KW-1185">Reference proteome</keyword>
<dbReference type="EMBL" id="MU001685">
    <property type="protein sequence ID" value="KAF2455953.1"/>
    <property type="molecule type" value="Genomic_DNA"/>
</dbReference>
<dbReference type="PROSITE" id="PS50838">
    <property type="entry name" value="MAGE"/>
    <property type="match status" value="1"/>
</dbReference>
<dbReference type="InterPro" id="IPR037445">
    <property type="entry name" value="MAGE"/>
</dbReference>
<sequence>MPIIGRKRRAPTQDDDDDESPDVQQTQTQVQRRQTPPEDDFLDDEDAAEVLTANGLPTDQMVKKLVRLALAHEYARRPIRRQDIVEKVLGNHSRQFKNVFNEAQMQLRATFGMEMVELPLREKVSLREKRAAQKNESKSTSSNSWALTSTLPAKYRHADIITPPAIPIAEVESQYVGLYTFVISCIYISGGQLSETKLDSILRKMNAEHSTPIDKTEKVLARMSREGYIYKSKGEIPEDNDWVVAPRGKIEVGEEGVANLVRTIYGNTAPSDLERRLERSLKPNERPTTASAASRLVGTKGPMQSVGGARRGRGRPRRGGTRDDDGDE</sequence>
<dbReference type="PANTHER" id="PTHR11736:SF14">
    <property type="entry name" value="NSE3 HOMOLOG, SMC5-SMC6 COMPLEX COMPONENT"/>
    <property type="match status" value="1"/>
</dbReference>
<dbReference type="Gene3D" id="1.10.10.1210">
    <property type="entry name" value="MAGE homology domain, winged helix WH2 motif"/>
    <property type="match status" value="1"/>
</dbReference>
<feature type="compositionally biased region" description="Basic residues" evidence="1">
    <location>
        <begin position="1"/>
        <end position="10"/>
    </location>
</feature>
<dbReference type="Pfam" id="PF01454">
    <property type="entry name" value="MAGE"/>
    <property type="match status" value="1"/>
</dbReference>
<feature type="compositionally biased region" description="Basic residues" evidence="1">
    <location>
        <begin position="310"/>
        <end position="319"/>
    </location>
</feature>
<gene>
    <name evidence="3" type="ORF">BDY21DRAFT_323805</name>
</gene>
<dbReference type="PANTHER" id="PTHR11736">
    <property type="entry name" value="MELANOMA-ASSOCIATED ANTIGEN MAGE ANTIGEN"/>
    <property type="match status" value="1"/>
</dbReference>
<protein>
    <submittedName>
        <fullName evidence="3">MAGE family-domain-containing protein</fullName>
    </submittedName>
</protein>
<accession>A0A6A6NXG2</accession>
<dbReference type="Proteomes" id="UP000799766">
    <property type="component" value="Unassembled WGS sequence"/>
</dbReference>